<sequence>MKLYTQIFSAASLTASAIYLSRPLAVFEYNVPATTGFSFPFPIKVGLIHCFSPICSMYYQTKKQTQDIMSNVDDDFIPNQINGVPGFNVLGDEQTRVFAVGSFVSLLLLFGGVGVFIKNFKTLLSSTSDSRSAIFKISLLNFLSILIYLTLTCAKVTPSDMGGYTNSALVITILFLLILILSSGNYYGNWFEGSGGYVEIEDELDVEWHKGEARQQPWRSGSPSRRV</sequence>
<gene>
    <name evidence="2" type="ORF">TrLO_g3236</name>
</gene>
<name>A0A9W7AEH1_9STRA</name>
<feature type="transmembrane region" description="Helical" evidence="1">
    <location>
        <begin position="168"/>
        <end position="187"/>
    </location>
</feature>
<dbReference type="EMBL" id="BRXW01000560">
    <property type="protein sequence ID" value="GMH66280.1"/>
    <property type="molecule type" value="Genomic_DNA"/>
</dbReference>
<evidence type="ECO:0000313" key="2">
    <source>
        <dbReference type="EMBL" id="GMH66280.1"/>
    </source>
</evidence>
<protein>
    <submittedName>
        <fullName evidence="2">Uncharacterized protein</fullName>
    </submittedName>
</protein>
<feature type="transmembrane region" description="Helical" evidence="1">
    <location>
        <begin position="137"/>
        <end position="156"/>
    </location>
</feature>
<dbReference type="Proteomes" id="UP001165122">
    <property type="component" value="Unassembled WGS sequence"/>
</dbReference>
<feature type="transmembrane region" description="Helical" evidence="1">
    <location>
        <begin position="97"/>
        <end position="117"/>
    </location>
</feature>
<comment type="caution">
    <text evidence="2">The sequence shown here is derived from an EMBL/GenBank/DDBJ whole genome shotgun (WGS) entry which is preliminary data.</text>
</comment>
<keyword evidence="1" id="KW-1133">Transmembrane helix</keyword>
<keyword evidence="1" id="KW-0472">Membrane</keyword>
<evidence type="ECO:0000313" key="3">
    <source>
        <dbReference type="Proteomes" id="UP001165122"/>
    </source>
</evidence>
<feature type="transmembrane region" description="Helical" evidence="1">
    <location>
        <begin position="41"/>
        <end position="59"/>
    </location>
</feature>
<keyword evidence="1" id="KW-0812">Transmembrane</keyword>
<proteinExistence type="predicted"/>
<reference evidence="3" key="1">
    <citation type="journal article" date="2023" name="Commun. Biol.">
        <title>Genome analysis of Parmales, the sister group of diatoms, reveals the evolutionary specialization of diatoms from phago-mixotrophs to photoautotrophs.</title>
        <authorList>
            <person name="Ban H."/>
            <person name="Sato S."/>
            <person name="Yoshikawa S."/>
            <person name="Yamada K."/>
            <person name="Nakamura Y."/>
            <person name="Ichinomiya M."/>
            <person name="Sato N."/>
            <person name="Blanc-Mathieu R."/>
            <person name="Endo H."/>
            <person name="Kuwata A."/>
            <person name="Ogata H."/>
        </authorList>
    </citation>
    <scope>NUCLEOTIDE SEQUENCE [LARGE SCALE GENOMIC DNA]</scope>
    <source>
        <strain evidence="3">NIES 3700</strain>
    </source>
</reference>
<organism evidence="2 3">
    <name type="scientific">Triparma laevis f. longispina</name>
    <dbReference type="NCBI Taxonomy" id="1714387"/>
    <lineage>
        <taxon>Eukaryota</taxon>
        <taxon>Sar</taxon>
        <taxon>Stramenopiles</taxon>
        <taxon>Ochrophyta</taxon>
        <taxon>Bolidophyceae</taxon>
        <taxon>Parmales</taxon>
        <taxon>Triparmaceae</taxon>
        <taxon>Triparma</taxon>
    </lineage>
</organism>
<dbReference type="AlphaFoldDB" id="A0A9W7AEH1"/>
<evidence type="ECO:0000256" key="1">
    <source>
        <dbReference type="SAM" id="Phobius"/>
    </source>
</evidence>
<keyword evidence="3" id="KW-1185">Reference proteome</keyword>
<accession>A0A9W7AEH1</accession>